<accession>A0A7S3X928</accession>
<keyword evidence="5 7" id="KW-0472">Membrane</keyword>
<name>A0A7S3X928_EMIHU</name>
<dbReference type="SUPFAM" id="SSF81338">
    <property type="entry name" value="Aquaporin-like"/>
    <property type="match status" value="1"/>
</dbReference>
<evidence type="ECO:0000313" key="8">
    <source>
        <dbReference type="EMBL" id="CAE0602095.1"/>
    </source>
</evidence>
<dbReference type="InterPro" id="IPR034294">
    <property type="entry name" value="Aquaporin_transptr"/>
</dbReference>
<evidence type="ECO:0000256" key="2">
    <source>
        <dbReference type="ARBA" id="ARBA00006175"/>
    </source>
</evidence>
<dbReference type="GO" id="GO:0015250">
    <property type="term" value="F:water channel activity"/>
    <property type="evidence" value="ECO:0007669"/>
    <property type="project" value="TreeGrafter"/>
</dbReference>
<evidence type="ECO:0000256" key="7">
    <source>
        <dbReference type="SAM" id="Phobius"/>
    </source>
</evidence>
<evidence type="ECO:0000256" key="6">
    <source>
        <dbReference type="SAM" id="MobiDB-lite"/>
    </source>
</evidence>
<protein>
    <recommendedName>
        <fullName evidence="9">Aquaporin</fullName>
    </recommendedName>
</protein>
<feature type="transmembrane region" description="Helical" evidence="7">
    <location>
        <begin position="336"/>
        <end position="354"/>
    </location>
</feature>
<sequence length="389" mass="40275">MPLLLELRLGLIELVLTAIWVIFAAGATPAALWSCLSQCANGPYPPSPPPVVAASPPPMMMPGMDAASPPPMSMGMDTSPPPMDMGMDASPPPMGMGMDMGDMGVGRRLMDMGMGMSMGGAEPEPEPEPSGSMSMGGMGGMASGSMSMSMCPPPTVVIVEGLIAGFAAAVTMALSYKAAHAGMDGHTLCSGGHFNMAVTLGLALRGLVTPLRLLVYAVAQLTGAALGGALLYGTYSHGCLWDAYHTTAYEQGPLKADGHRVLLSAFLSTIVVLVHMWAGQKLGSMACPILIGFTYIAATMMSNAAANQGSFNPLRAFGVASSGGIDWDDGPQWIDWIGSLLGAAAAALLDVLIYEPRLWRCDGAGPVATKEVEDPRHEHVSEPEVVSHA</sequence>
<dbReference type="InterPro" id="IPR023271">
    <property type="entry name" value="Aquaporin-like"/>
</dbReference>
<comment type="subcellular location">
    <subcellularLocation>
        <location evidence="1">Membrane</location>
        <topology evidence="1">Multi-pass membrane protein</topology>
    </subcellularLocation>
</comment>
<gene>
    <name evidence="8" type="ORF">EHUX00137_LOCUS48500</name>
</gene>
<dbReference type="InterPro" id="IPR000425">
    <property type="entry name" value="MIP"/>
</dbReference>
<comment type="similarity">
    <text evidence="2">Belongs to the MIP/aquaporin (TC 1.A.8) family.</text>
</comment>
<keyword evidence="3 7" id="KW-0812">Transmembrane</keyword>
<feature type="transmembrane region" description="Helical" evidence="7">
    <location>
        <begin position="285"/>
        <end position="306"/>
    </location>
</feature>
<keyword evidence="4 7" id="KW-1133">Transmembrane helix</keyword>
<reference evidence="8" key="1">
    <citation type="submission" date="2021-01" db="EMBL/GenBank/DDBJ databases">
        <authorList>
            <person name="Corre E."/>
            <person name="Pelletier E."/>
            <person name="Niang G."/>
            <person name="Scheremetjew M."/>
            <person name="Finn R."/>
            <person name="Kale V."/>
            <person name="Holt S."/>
            <person name="Cochrane G."/>
            <person name="Meng A."/>
            <person name="Brown T."/>
            <person name="Cohen L."/>
        </authorList>
    </citation>
    <scope>NUCLEOTIDE SEQUENCE</scope>
    <source>
        <strain evidence="8">379</strain>
    </source>
</reference>
<dbReference type="Pfam" id="PF00230">
    <property type="entry name" value="MIP"/>
    <property type="match status" value="1"/>
</dbReference>
<dbReference type="AlphaFoldDB" id="A0A7S3X928"/>
<feature type="transmembrane region" description="Helical" evidence="7">
    <location>
        <begin position="213"/>
        <end position="235"/>
    </location>
</feature>
<evidence type="ECO:0000256" key="3">
    <source>
        <dbReference type="ARBA" id="ARBA00022692"/>
    </source>
</evidence>
<proteinExistence type="inferred from homology"/>
<evidence type="ECO:0008006" key="9">
    <source>
        <dbReference type="Google" id="ProtNLM"/>
    </source>
</evidence>
<feature type="transmembrane region" description="Helical" evidence="7">
    <location>
        <begin position="156"/>
        <end position="176"/>
    </location>
</feature>
<dbReference type="PANTHER" id="PTHR19139:SF199">
    <property type="entry name" value="MIP17260P"/>
    <property type="match status" value="1"/>
</dbReference>
<dbReference type="GO" id="GO:0005886">
    <property type="term" value="C:plasma membrane"/>
    <property type="evidence" value="ECO:0007669"/>
    <property type="project" value="TreeGrafter"/>
</dbReference>
<organism evidence="8">
    <name type="scientific">Emiliania huxleyi</name>
    <name type="common">Coccolithophore</name>
    <name type="synonym">Pontosphaera huxleyi</name>
    <dbReference type="NCBI Taxonomy" id="2903"/>
    <lineage>
        <taxon>Eukaryota</taxon>
        <taxon>Haptista</taxon>
        <taxon>Haptophyta</taxon>
        <taxon>Prymnesiophyceae</taxon>
        <taxon>Isochrysidales</taxon>
        <taxon>Noelaerhabdaceae</taxon>
        <taxon>Emiliania</taxon>
    </lineage>
</organism>
<evidence type="ECO:0000256" key="1">
    <source>
        <dbReference type="ARBA" id="ARBA00004141"/>
    </source>
</evidence>
<dbReference type="Gene3D" id="1.20.1080.10">
    <property type="entry name" value="Glycerol uptake facilitator protein"/>
    <property type="match status" value="1"/>
</dbReference>
<feature type="transmembrane region" description="Helical" evidence="7">
    <location>
        <begin position="261"/>
        <end position="278"/>
    </location>
</feature>
<dbReference type="EMBL" id="HBIR01062489">
    <property type="protein sequence ID" value="CAE0602095.1"/>
    <property type="molecule type" value="Transcribed_RNA"/>
</dbReference>
<evidence type="ECO:0000256" key="4">
    <source>
        <dbReference type="ARBA" id="ARBA00022989"/>
    </source>
</evidence>
<feature type="region of interest" description="Disordered" evidence="6">
    <location>
        <begin position="370"/>
        <end position="389"/>
    </location>
</feature>
<dbReference type="PANTHER" id="PTHR19139">
    <property type="entry name" value="AQUAPORIN TRANSPORTER"/>
    <property type="match status" value="1"/>
</dbReference>
<feature type="transmembrane region" description="Helical" evidence="7">
    <location>
        <begin position="12"/>
        <end position="33"/>
    </location>
</feature>
<evidence type="ECO:0000256" key="5">
    <source>
        <dbReference type="ARBA" id="ARBA00023136"/>
    </source>
</evidence>